<reference evidence="1 2" key="1">
    <citation type="journal article" date="2019" name="Lett. Appl. Microbiol.">
        <title>A case of 'blown pack' spoilage of vacuum-packaged pork likely associated with Clostridium estertheticum in Canada.</title>
        <authorList>
            <person name="Zhang P."/>
            <person name="Ward P."/>
            <person name="McMullen L.M."/>
            <person name="Yang X."/>
        </authorList>
    </citation>
    <scope>NUCLEOTIDE SEQUENCE [LARGE SCALE GENOMIC DNA]</scope>
    <source>
        <strain evidence="1 2">MA19</strain>
    </source>
</reference>
<sequence length="160" mass="18455">MQLNVGGYILDVNIEKNKTFYKNEIYVSQGCECDGCQNYELAVEKVSLEVSELFEQLGVDIKKPAEICVYYSDKDILCYGGFYHICGRLIKGVSHWESTLETKESTTTHLVEDKMINITNDFKVSYQEECSLVSENFPTPCIQMEILTYLPWLLEKLNTY</sequence>
<dbReference type="AlphaFoldDB" id="A0A5N7ILG3"/>
<gene>
    <name evidence="1" type="ORF">E4V82_06845</name>
</gene>
<proteinExistence type="predicted"/>
<accession>A0A5N7ILG3</accession>
<protein>
    <submittedName>
        <fullName evidence="1">Uncharacterized protein</fullName>
    </submittedName>
</protein>
<evidence type="ECO:0000313" key="1">
    <source>
        <dbReference type="EMBL" id="MPQ61830.1"/>
    </source>
</evidence>
<evidence type="ECO:0000313" key="2">
    <source>
        <dbReference type="Proteomes" id="UP000342249"/>
    </source>
</evidence>
<dbReference type="RefSeq" id="WP_152751473.1">
    <property type="nucleotide sequence ID" value="NZ_SPSE01000018.1"/>
</dbReference>
<dbReference type="EMBL" id="SPSF01000016">
    <property type="protein sequence ID" value="MPQ61830.1"/>
    <property type="molecule type" value="Genomic_DNA"/>
</dbReference>
<comment type="caution">
    <text evidence="1">The sequence shown here is derived from an EMBL/GenBank/DDBJ whole genome shotgun (WGS) entry which is preliminary data.</text>
</comment>
<organism evidence="1 2">
    <name type="scientific">Clostridium estertheticum</name>
    <dbReference type="NCBI Taxonomy" id="238834"/>
    <lineage>
        <taxon>Bacteria</taxon>
        <taxon>Bacillati</taxon>
        <taxon>Bacillota</taxon>
        <taxon>Clostridia</taxon>
        <taxon>Eubacteriales</taxon>
        <taxon>Clostridiaceae</taxon>
        <taxon>Clostridium</taxon>
    </lineage>
</organism>
<name>A0A5N7ILG3_9CLOT</name>
<dbReference type="Proteomes" id="UP000342249">
    <property type="component" value="Unassembled WGS sequence"/>
</dbReference>